<gene>
    <name evidence="4" type="ORF">A2943_01995</name>
</gene>
<comment type="caution">
    <text evidence="4">The sequence shown here is derived from an EMBL/GenBank/DDBJ whole genome shotgun (WGS) entry which is preliminary data.</text>
</comment>
<evidence type="ECO:0000256" key="1">
    <source>
        <dbReference type="ARBA" id="ARBA00022553"/>
    </source>
</evidence>
<evidence type="ECO:0000256" key="2">
    <source>
        <dbReference type="PROSITE-ProRule" id="PRU00169"/>
    </source>
</evidence>
<evidence type="ECO:0000259" key="3">
    <source>
        <dbReference type="PROSITE" id="PS50110"/>
    </source>
</evidence>
<dbReference type="InterPro" id="IPR011006">
    <property type="entry name" value="CheY-like_superfamily"/>
</dbReference>
<dbReference type="Proteomes" id="UP000176185">
    <property type="component" value="Unassembled WGS sequence"/>
</dbReference>
<evidence type="ECO:0000313" key="4">
    <source>
        <dbReference type="EMBL" id="OGC81061.1"/>
    </source>
</evidence>
<dbReference type="PANTHER" id="PTHR44591:SF23">
    <property type="entry name" value="CHEY SUBFAMILY"/>
    <property type="match status" value="1"/>
</dbReference>
<dbReference type="Gene3D" id="3.40.50.2300">
    <property type="match status" value="1"/>
</dbReference>
<proteinExistence type="predicted"/>
<dbReference type="InterPro" id="IPR050595">
    <property type="entry name" value="Bact_response_regulator"/>
</dbReference>
<evidence type="ECO:0000313" key="5">
    <source>
        <dbReference type="Proteomes" id="UP000176185"/>
    </source>
</evidence>
<dbReference type="SUPFAM" id="SSF52172">
    <property type="entry name" value="CheY-like"/>
    <property type="match status" value="1"/>
</dbReference>
<name>A0A1F4XH74_9BACT</name>
<dbReference type="STRING" id="1797243.A2943_01995"/>
<dbReference type="PANTHER" id="PTHR44591">
    <property type="entry name" value="STRESS RESPONSE REGULATOR PROTEIN 1"/>
    <property type="match status" value="1"/>
</dbReference>
<feature type="modified residue" description="4-aspartylphosphate" evidence="2">
    <location>
        <position position="57"/>
    </location>
</feature>
<dbReference type="Pfam" id="PF00072">
    <property type="entry name" value="Response_reg"/>
    <property type="match status" value="1"/>
</dbReference>
<dbReference type="GO" id="GO:0000160">
    <property type="term" value="P:phosphorelay signal transduction system"/>
    <property type="evidence" value="ECO:0007669"/>
    <property type="project" value="InterPro"/>
</dbReference>
<dbReference type="SMART" id="SM00448">
    <property type="entry name" value="REC"/>
    <property type="match status" value="1"/>
</dbReference>
<sequence length="130" mass="14669">METKKIKVLLVEDDEVLMRLFERQFNMEEIPFLPAESGEKALALLAGGERPDVILLDISLPDIDGFEVLRSIKANPETRHIPVVILSNFSRPSDIEWGKKLGAVRFVEKVSVTPSEITDLVREVLAENKK</sequence>
<keyword evidence="1 2" id="KW-0597">Phosphoprotein</keyword>
<dbReference type="PROSITE" id="PS50110">
    <property type="entry name" value="RESPONSE_REGULATORY"/>
    <property type="match status" value="1"/>
</dbReference>
<dbReference type="AlphaFoldDB" id="A0A1F4XH74"/>
<reference evidence="4 5" key="1">
    <citation type="journal article" date="2016" name="Nat. Commun.">
        <title>Thousands of microbial genomes shed light on interconnected biogeochemical processes in an aquifer system.</title>
        <authorList>
            <person name="Anantharaman K."/>
            <person name="Brown C.T."/>
            <person name="Hug L.A."/>
            <person name="Sharon I."/>
            <person name="Castelle C.J."/>
            <person name="Probst A.J."/>
            <person name="Thomas B.C."/>
            <person name="Singh A."/>
            <person name="Wilkins M.J."/>
            <person name="Karaoz U."/>
            <person name="Brodie E.L."/>
            <person name="Williams K.H."/>
            <person name="Hubbard S.S."/>
            <person name="Banfield J.F."/>
        </authorList>
    </citation>
    <scope>NUCLEOTIDE SEQUENCE [LARGE SCALE GENOMIC DNA]</scope>
</reference>
<dbReference type="InterPro" id="IPR001789">
    <property type="entry name" value="Sig_transdc_resp-reg_receiver"/>
</dbReference>
<accession>A0A1F4XH74</accession>
<organism evidence="4 5">
    <name type="scientific">Candidatus Adlerbacteria bacterium RIFCSPLOWO2_01_FULL_51_16</name>
    <dbReference type="NCBI Taxonomy" id="1797243"/>
    <lineage>
        <taxon>Bacteria</taxon>
        <taxon>Candidatus Adleribacteriota</taxon>
    </lineage>
</organism>
<feature type="domain" description="Response regulatory" evidence="3">
    <location>
        <begin position="7"/>
        <end position="124"/>
    </location>
</feature>
<protein>
    <recommendedName>
        <fullName evidence="3">Response regulatory domain-containing protein</fullName>
    </recommendedName>
</protein>
<dbReference type="EMBL" id="MEWX01000006">
    <property type="protein sequence ID" value="OGC81061.1"/>
    <property type="molecule type" value="Genomic_DNA"/>
</dbReference>